<dbReference type="Gene3D" id="3.40.960.10">
    <property type="entry name" value="VSR Endonuclease"/>
    <property type="match status" value="1"/>
</dbReference>
<dbReference type="RefSeq" id="WP_133225612.1">
    <property type="nucleotide sequence ID" value="NZ_SMRT01000001.1"/>
</dbReference>
<dbReference type="Proteomes" id="UP000295636">
    <property type="component" value="Unassembled WGS sequence"/>
</dbReference>
<evidence type="ECO:0000313" key="1">
    <source>
        <dbReference type="EMBL" id="TDG00902.1"/>
    </source>
</evidence>
<keyword evidence="2" id="KW-1185">Reference proteome</keyword>
<evidence type="ECO:0000313" key="2">
    <source>
        <dbReference type="Proteomes" id="UP000295636"/>
    </source>
</evidence>
<protein>
    <recommendedName>
        <fullName evidence="3">DUF2726 domain-containing protein</fullName>
    </recommendedName>
</protein>
<reference evidence="1 2" key="1">
    <citation type="submission" date="2019-03" db="EMBL/GenBank/DDBJ databases">
        <title>This is whole genome sequence of Paenibacillus sp MS74 strain.</title>
        <authorList>
            <person name="Trinh H.N."/>
        </authorList>
    </citation>
    <scope>NUCLEOTIDE SEQUENCE [LARGE SCALE GENOMIC DNA]</scope>
    <source>
        <strain evidence="1 2">MS74</strain>
    </source>
</reference>
<proteinExistence type="predicted"/>
<gene>
    <name evidence="1" type="ORF">E1757_04635</name>
</gene>
<dbReference type="AlphaFoldDB" id="A0A4R5KXU5"/>
<organism evidence="1 2">
    <name type="scientific">Paenibacillus piri</name>
    <dbReference type="NCBI Taxonomy" id="2547395"/>
    <lineage>
        <taxon>Bacteria</taxon>
        <taxon>Bacillati</taxon>
        <taxon>Bacillota</taxon>
        <taxon>Bacilli</taxon>
        <taxon>Bacillales</taxon>
        <taxon>Paenibacillaceae</taxon>
        <taxon>Paenibacillus</taxon>
    </lineage>
</organism>
<comment type="caution">
    <text evidence="1">The sequence shown here is derived from an EMBL/GenBank/DDBJ whole genome shotgun (WGS) entry which is preliminary data.</text>
</comment>
<evidence type="ECO:0008006" key="3">
    <source>
        <dbReference type="Google" id="ProtNLM"/>
    </source>
</evidence>
<sequence length="707" mass="81528">MSSRKKTTEQFKSEVYALVEGEYEVVGEYIYALTKISMRHNTCGRNYEVTPAHFLTGNRCPFCSGKYRTTDDYSKIVKDLTNDEYKVLGEYTKASAKISMKHIACGNDFLMTPNSFMGGQRCPNCPLKRDEARRQFEERVRSLVGYEYEFQSQYEGVDSKVKMKHVPCGNEYLANPSGFLRGERCPSCARLSRTRTVEQVREEIDVLVGNEYFYHKPPKTHVMYMDKITVTHNICGHTYDVLLSNFLRGTRCPQCSKAPKLTHDEFLLEIRSLVGDEYSVLGQYKGRSKKIEFLHNTCGHSYVTTPMSFVTGARCIPCGIKARSETPRKSHEQIIKDIYDLVGDEYSLVSQYQGIKEKLAMKHNSCGYEYKVSSNHFFNGTRCPSCFGKNKKSTEGFINEVQELVGEEYRVLGEYKNARTKIEMQHMSCGYHYSIVPDSFLRGTRCPACYGKIKKNTEIIKKEIFQLVGNEYTVLGQYVNSGAPLLIRHNTCGNEYETRTGNFLKGYRCGACANNQKKTTESFILEVRGKFDDEYEILGEYIDSRSLISVRHTACGFEYSITPDNLLRGKGCFYCNRMSQPEKDLYHLLLSNGMNFEMQKEFDDLQHDGKLRFDYCIYLGEGKDEFVLIEYDGLQHYKPVFGEESFSKTKMRDELKVAYCQQHNIPLKRIPYYKNHVKSLANFLETFGFAMKIPEQLRQVRASILQH</sequence>
<dbReference type="OrthoDB" id="2086462at2"/>
<accession>A0A4R5KXU5</accession>
<dbReference type="EMBL" id="SMRT01000001">
    <property type="protein sequence ID" value="TDG00902.1"/>
    <property type="molecule type" value="Genomic_DNA"/>
</dbReference>
<name>A0A4R5KXU5_9BACL</name>